<feature type="transmembrane region" description="Helical" evidence="5">
    <location>
        <begin position="96"/>
        <end position="122"/>
    </location>
</feature>
<feature type="transmembrane region" description="Helical" evidence="5">
    <location>
        <begin position="163"/>
        <end position="182"/>
    </location>
</feature>
<dbReference type="eggNOG" id="arCOG01469">
    <property type="taxonomic scope" value="Archaea"/>
</dbReference>
<accession>G0EGX0</accession>
<evidence type="ECO:0000259" key="6">
    <source>
        <dbReference type="Pfam" id="PF01061"/>
    </source>
</evidence>
<feature type="transmembrane region" description="Helical" evidence="5">
    <location>
        <begin position="217"/>
        <end position="238"/>
    </location>
</feature>
<dbReference type="STRING" id="694429.Pyrfu_0549"/>
<sequence>MSLRETLRKVLGVAVLESRWVLRQPMWIVQEVFTVVAFMVILYAWGGVGAVRHTLIAFMVASGLSLGLNVVGQEVGWKRITGMIDMLVASPVTPRAYIIGALLGHLIFAPAPLAVMIVVAVLLNALHYLLAGFAAMLLLTPTSTALGLAIAMRIEKPTNIAAITNPISFALMMLPPVFYPAAVIPEPFRLLVVTLVPTGAAAEFARSLVGLSPYPPILPLTALIAWLVASMTVAARSVRWGLE</sequence>
<feature type="transmembrane region" description="Helical" evidence="5">
    <location>
        <begin position="27"/>
        <end position="48"/>
    </location>
</feature>
<keyword evidence="3 5" id="KW-1133">Transmembrane helix</keyword>
<reference evidence="7 8" key="1">
    <citation type="journal article" date="2011" name="Stand. Genomic Sci.">
        <title>Complete genome sequence of the hyperthermophilic chemolithoautotroph Pyrolobus fumarii type strain (1A).</title>
        <authorList>
            <person name="Anderson I."/>
            <person name="Goker M."/>
            <person name="Nolan M."/>
            <person name="Lucas S."/>
            <person name="Hammon N."/>
            <person name="Deshpande S."/>
            <person name="Cheng J.F."/>
            <person name="Tapia R."/>
            <person name="Han C."/>
            <person name="Goodwin L."/>
            <person name="Pitluck S."/>
            <person name="Huntemann M."/>
            <person name="Liolios K."/>
            <person name="Ivanova N."/>
            <person name="Pagani I."/>
            <person name="Mavromatis K."/>
            <person name="Ovchinikova G."/>
            <person name="Pati A."/>
            <person name="Chen A."/>
            <person name="Palaniappan K."/>
            <person name="Land M."/>
            <person name="Hauser L."/>
            <person name="Brambilla E.M."/>
            <person name="Huber H."/>
            <person name="Yasawong M."/>
            <person name="Rohde M."/>
            <person name="Spring S."/>
            <person name="Abt B."/>
            <person name="Sikorski J."/>
            <person name="Wirth R."/>
            <person name="Detter J.C."/>
            <person name="Woyke T."/>
            <person name="Bristow J."/>
            <person name="Eisen J.A."/>
            <person name="Markowitz V."/>
            <person name="Hugenholtz P."/>
            <person name="Kyrpides N.C."/>
            <person name="Klenk H.P."/>
            <person name="Lapidus A."/>
        </authorList>
    </citation>
    <scope>NUCLEOTIDE SEQUENCE [LARGE SCALE GENOMIC DNA]</scope>
    <source>
        <strain evidence="8">DSM 11204 / 1A</strain>
    </source>
</reference>
<evidence type="ECO:0000256" key="2">
    <source>
        <dbReference type="ARBA" id="ARBA00022692"/>
    </source>
</evidence>
<feature type="transmembrane region" description="Helical" evidence="5">
    <location>
        <begin position="54"/>
        <end position="75"/>
    </location>
</feature>
<gene>
    <name evidence="7" type="ordered locus">Pyrfu_0549</name>
</gene>
<evidence type="ECO:0000313" key="7">
    <source>
        <dbReference type="EMBL" id="AEM38420.1"/>
    </source>
</evidence>
<dbReference type="Pfam" id="PF01061">
    <property type="entry name" value="ABC2_membrane"/>
    <property type="match status" value="1"/>
</dbReference>
<dbReference type="RefSeq" id="WP_014026097.1">
    <property type="nucleotide sequence ID" value="NC_015931.1"/>
</dbReference>
<dbReference type="Proteomes" id="UP000001037">
    <property type="component" value="Chromosome"/>
</dbReference>
<dbReference type="InterPro" id="IPR013525">
    <property type="entry name" value="ABC2_TM"/>
</dbReference>
<proteinExistence type="predicted"/>
<evidence type="ECO:0000256" key="1">
    <source>
        <dbReference type="ARBA" id="ARBA00004141"/>
    </source>
</evidence>
<dbReference type="KEGG" id="pfm:Pyrfu_0549"/>
<evidence type="ECO:0000256" key="5">
    <source>
        <dbReference type="SAM" id="Phobius"/>
    </source>
</evidence>
<dbReference type="PANTHER" id="PTHR43229:SF3">
    <property type="entry name" value="ABC-TYPE MULTIDRUG TRANSPORT SYSTEM, PERMEASE COMPONENT"/>
    <property type="match status" value="1"/>
</dbReference>
<keyword evidence="2 5" id="KW-0812">Transmembrane</keyword>
<dbReference type="InParanoid" id="G0EGX0"/>
<keyword evidence="8" id="KW-1185">Reference proteome</keyword>
<dbReference type="HOGENOM" id="CLU_1145265_0_0_2"/>
<dbReference type="GeneID" id="11139011"/>
<keyword evidence="4 5" id="KW-0472">Membrane</keyword>
<dbReference type="GO" id="GO:0016020">
    <property type="term" value="C:membrane"/>
    <property type="evidence" value="ECO:0007669"/>
    <property type="project" value="UniProtKB-SubCell"/>
</dbReference>
<dbReference type="AlphaFoldDB" id="G0EGX0"/>
<evidence type="ECO:0000256" key="3">
    <source>
        <dbReference type="ARBA" id="ARBA00022989"/>
    </source>
</evidence>
<evidence type="ECO:0000256" key="4">
    <source>
        <dbReference type="ARBA" id="ARBA00023136"/>
    </source>
</evidence>
<dbReference type="EMBL" id="CP002838">
    <property type="protein sequence ID" value="AEM38420.1"/>
    <property type="molecule type" value="Genomic_DNA"/>
</dbReference>
<protein>
    <submittedName>
        <fullName evidence="7">ABC-2 type transporter</fullName>
    </submittedName>
</protein>
<dbReference type="PANTHER" id="PTHR43229">
    <property type="entry name" value="NODULATION PROTEIN J"/>
    <property type="match status" value="1"/>
</dbReference>
<feature type="domain" description="ABC-2 type transporter transmembrane" evidence="6">
    <location>
        <begin position="28"/>
        <end position="197"/>
    </location>
</feature>
<name>G0EGX0_PYRF1</name>
<evidence type="ECO:0000313" key="8">
    <source>
        <dbReference type="Proteomes" id="UP000001037"/>
    </source>
</evidence>
<feature type="transmembrane region" description="Helical" evidence="5">
    <location>
        <begin position="128"/>
        <end position="151"/>
    </location>
</feature>
<dbReference type="GO" id="GO:0140359">
    <property type="term" value="F:ABC-type transporter activity"/>
    <property type="evidence" value="ECO:0007669"/>
    <property type="project" value="InterPro"/>
</dbReference>
<comment type="subcellular location">
    <subcellularLocation>
        <location evidence="1">Membrane</location>
        <topology evidence="1">Multi-pass membrane protein</topology>
    </subcellularLocation>
</comment>
<dbReference type="InterPro" id="IPR051784">
    <property type="entry name" value="Nod_factor_ABC_transporter"/>
</dbReference>
<organism evidence="7 8">
    <name type="scientific">Pyrolobus fumarii (strain DSM 11204 / 1A)</name>
    <dbReference type="NCBI Taxonomy" id="694429"/>
    <lineage>
        <taxon>Archaea</taxon>
        <taxon>Thermoproteota</taxon>
        <taxon>Thermoprotei</taxon>
        <taxon>Desulfurococcales</taxon>
        <taxon>Pyrodictiaceae</taxon>
        <taxon>Pyrolobus</taxon>
    </lineage>
</organism>
<dbReference type="OrthoDB" id="97972at2157"/>